<protein>
    <recommendedName>
        <fullName evidence="2">BTB domain-containing protein</fullName>
    </recommendedName>
</protein>
<name>A0A8J2K905_9HEXA</name>
<sequence length="151" mass="16833">SEPATPLMDAVTPSQYAKSFCLSPPAGRFTSFEYLMGPTPSDITIVTSASHIRKFYKLVLAAQSEILAKDPTTMMDSNPPFTLKWDSIDSAILDLLWTFFYKRIVRVPSKHLDSLQDLFQRLKVSYNNTSLQVEPMAEPDPEEASSAPSTP</sequence>
<feature type="region of interest" description="Disordered" evidence="1">
    <location>
        <begin position="132"/>
        <end position="151"/>
    </location>
</feature>
<evidence type="ECO:0000256" key="1">
    <source>
        <dbReference type="SAM" id="MobiDB-lite"/>
    </source>
</evidence>
<dbReference type="InterPro" id="IPR000210">
    <property type="entry name" value="BTB/POZ_dom"/>
</dbReference>
<organism evidence="3 4">
    <name type="scientific">Allacma fusca</name>
    <dbReference type="NCBI Taxonomy" id="39272"/>
    <lineage>
        <taxon>Eukaryota</taxon>
        <taxon>Metazoa</taxon>
        <taxon>Ecdysozoa</taxon>
        <taxon>Arthropoda</taxon>
        <taxon>Hexapoda</taxon>
        <taxon>Collembola</taxon>
        <taxon>Symphypleona</taxon>
        <taxon>Sminthuridae</taxon>
        <taxon>Allacma</taxon>
    </lineage>
</organism>
<dbReference type="EMBL" id="CAJVCH010291537">
    <property type="protein sequence ID" value="CAG7785206.1"/>
    <property type="molecule type" value="Genomic_DNA"/>
</dbReference>
<gene>
    <name evidence="3" type="ORF">AFUS01_LOCUS23845</name>
</gene>
<evidence type="ECO:0000259" key="2">
    <source>
        <dbReference type="Pfam" id="PF00651"/>
    </source>
</evidence>
<evidence type="ECO:0000313" key="3">
    <source>
        <dbReference type="EMBL" id="CAG7785206.1"/>
    </source>
</evidence>
<feature type="domain" description="BTB" evidence="2">
    <location>
        <begin position="40"/>
        <end position="125"/>
    </location>
</feature>
<dbReference type="Proteomes" id="UP000708208">
    <property type="component" value="Unassembled WGS sequence"/>
</dbReference>
<accession>A0A8J2K905</accession>
<keyword evidence="4" id="KW-1185">Reference proteome</keyword>
<comment type="caution">
    <text evidence="3">The sequence shown here is derived from an EMBL/GenBank/DDBJ whole genome shotgun (WGS) entry which is preliminary data.</text>
</comment>
<dbReference type="Pfam" id="PF00651">
    <property type="entry name" value="BTB"/>
    <property type="match status" value="1"/>
</dbReference>
<feature type="non-terminal residue" evidence="3">
    <location>
        <position position="1"/>
    </location>
</feature>
<reference evidence="3" key="1">
    <citation type="submission" date="2021-06" db="EMBL/GenBank/DDBJ databases">
        <authorList>
            <person name="Hodson N. C."/>
            <person name="Mongue J. A."/>
            <person name="Jaron S. K."/>
        </authorList>
    </citation>
    <scope>NUCLEOTIDE SEQUENCE</scope>
</reference>
<evidence type="ECO:0000313" key="4">
    <source>
        <dbReference type="Proteomes" id="UP000708208"/>
    </source>
</evidence>
<dbReference type="AlphaFoldDB" id="A0A8J2K905"/>
<proteinExistence type="predicted"/>